<dbReference type="Proteomes" id="UP000245790">
    <property type="component" value="Unassembled WGS sequence"/>
</dbReference>
<keyword evidence="3 5" id="KW-0732">Signal</keyword>
<organism evidence="7 8">
    <name type="scientific">Pleionea mediterranea</name>
    <dbReference type="NCBI Taxonomy" id="523701"/>
    <lineage>
        <taxon>Bacteria</taxon>
        <taxon>Pseudomonadati</taxon>
        <taxon>Pseudomonadota</taxon>
        <taxon>Gammaproteobacteria</taxon>
        <taxon>Oceanospirillales</taxon>
        <taxon>Pleioneaceae</taxon>
        <taxon>Pleionea</taxon>
    </lineage>
</organism>
<keyword evidence="4 5" id="KW-0560">Oxidoreductase</keyword>
<evidence type="ECO:0000313" key="7">
    <source>
        <dbReference type="EMBL" id="PWK44454.1"/>
    </source>
</evidence>
<dbReference type="InterPro" id="IPR022867">
    <property type="entry name" value="MsrP"/>
</dbReference>
<dbReference type="SUPFAM" id="SSF56524">
    <property type="entry name" value="Oxidoreductase molybdopterin-binding domain"/>
    <property type="match status" value="1"/>
</dbReference>
<feature type="binding site" evidence="5">
    <location>
        <begin position="232"/>
        <end position="234"/>
    </location>
    <ligand>
        <name>Mo-molybdopterin</name>
        <dbReference type="ChEBI" id="CHEBI:71302"/>
    </ligand>
</feature>
<comment type="subunit">
    <text evidence="5">Heterodimer of a catalytic subunit (MsrP) and a heme-binding subunit (MsrQ).</text>
</comment>
<dbReference type="PANTHER" id="PTHR43032:SF3">
    <property type="entry name" value="PROTEIN-METHIONINE-SULFOXIDE REDUCTASE CATALYTIC SUBUNIT MSRP"/>
    <property type="match status" value="1"/>
</dbReference>
<dbReference type="GO" id="GO:0030091">
    <property type="term" value="P:protein repair"/>
    <property type="evidence" value="ECO:0007669"/>
    <property type="project" value="UniProtKB-UniRule"/>
</dbReference>
<dbReference type="InterPro" id="IPR000572">
    <property type="entry name" value="OxRdtase_Mopterin-bd_dom"/>
</dbReference>
<evidence type="ECO:0000256" key="4">
    <source>
        <dbReference type="ARBA" id="ARBA00023002"/>
    </source>
</evidence>
<dbReference type="PANTHER" id="PTHR43032">
    <property type="entry name" value="PROTEIN-METHIONINE-SULFOXIDE REDUCTASE"/>
    <property type="match status" value="1"/>
</dbReference>
<dbReference type="EC" id="1.8.5.-" evidence="5"/>
<gene>
    <name evidence="5" type="primary">msrP</name>
    <name evidence="7" type="ORF">C8D97_11556</name>
</gene>
<keyword evidence="8" id="KW-1185">Reference proteome</keyword>
<comment type="catalytic activity">
    <reaction evidence="5">
        <text>L-methionyl-[protein] + a quinone + H2O = L-methionyl-(R)-S-oxide-[protein] + a quinol</text>
        <dbReference type="Rhea" id="RHEA:51296"/>
        <dbReference type="Rhea" id="RHEA-COMP:12313"/>
        <dbReference type="Rhea" id="RHEA-COMP:12314"/>
        <dbReference type="ChEBI" id="CHEBI:15377"/>
        <dbReference type="ChEBI" id="CHEBI:16044"/>
        <dbReference type="ChEBI" id="CHEBI:24646"/>
        <dbReference type="ChEBI" id="CHEBI:45764"/>
        <dbReference type="ChEBI" id="CHEBI:132124"/>
    </reaction>
</comment>
<evidence type="ECO:0000256" key="3">
    <source>
        <dbReference type="ARBA" id="ARBA00022729"/>
    </source>
</evidence>
<feature type="binding site" evidence="5">
    <location>
        <position position="216"/>
    </location>
    <ligand>
        <name>Mo-molybdopterin</name>
        <dbReference type="ChEBI" id="CHEBI:71302"/>
    </ligand>
</feature>
<dbReference type="Gene3D" id="3.90.420.10">
    <property type="entry name" value="Oxidoreductase, molybdopterin-binding domain"/>
    <property type="match status" value="1"/>
</dbReference>
<dbReference type="RefSeq" id="WP_109765015.1">
    <property type="nucleotide sequence ID" value="NZ_QGGU01000015.1"/>
</dbReference>
<feature type="binding site" evidence="5">
    <location>
        <position position="221"/>
    </location>
    <ligand>
        <name>Mo-molybdopterin</name>
        <dbReference type="ChEBI" id="CHEBI:71302"/>
    </ligand>
</feature>
<feature type="binding site" evidence="5">
    <location>
        <begin position="73"/>
        <end position="74"/>
    </location>
    <ligand>
        <name>Mo-molybdopterin</name>
        <dbReference type="ChEBI" id="CHEBI:71302"/>
    </ligand>
</feature>
<dbReference type="HAMAP" id="MF_01206">
    <property type="entry name" value="MsrP"/>
    <property type="match status" value="1"/>
</dbReference>
<proteinExistence type="inferred from homology"/>
<comment type="cofactor">
    <cofactor evidence="5">
        <name>Mo-molybdopterin</name>
        <dbReference type="ChEBI" id="CHEBI:71302"/>
    </cofactor>
    <text evidence="5">Binds 1 Mo-molybdopterin (Mo-MPT) cofactor per subunit.</text>
</comment>
<feature type="domain" description="Oxidoreductase molybdopterin-binding" evidence="6">
    <location>
        <begin position="90"/>
        <end position="250"/>
    </location>
</feature>
<dbReference type="AlphaFoldDB" id="A0A316FB04"/>
<comment type="catalytic activity">
    <reaction evidence="5">
        <text>L-methionyl-[protein] + a quinone + H2O = L-methionyl-(S)-S-oxide-[protein] + a quinol</text>
        <dbReference type="Rhea" id="RHEA:51292"/>
        <dbReference type="Rhea" id="RHEA-COMP:12313"/>
        <dbReference type="Rhea" id="RHEA-COMP:12315"/>
        <dbReference type="ChEBI" id="CHEBI:15377"/>
        <dbReference type="ChEBI" id="CHEBI:16044"/>
        <dbReference type="ChEBI" id="CHEBI:24646"/>
        <dbReference type="ChEBI" id="CHEBI:44120"/>
        <dbReference type="ChEBI" id="CHEBI:132124"/>
    </reaction>
</comment>
<accession>A0A316FB04</accession>
<name>A0A316FB04_9GAMM</name>
<dbReference type="OrthoDB" id="9795587at2"/>
<comment type="function">
    <text evidence="5">Part of the MsrPQ system that repairs oxidized periplasmic proteins containing methionine sulfoxide residues (Met-O), using respiratory chain electrons. Thus protects these proteins from oxidative-stress damage caused by reactive species of oxygen and chlorine generated by the host defense mechanisms. MsrPQ is essential for the maintenance of envelope integrity under bleach stress, rescuing a wide series of structurally unrelated periplasmic proteins from methionine oxidation. The catalytic subunit MsrP is non-stereospecific, being able to reduce both (R-) and (S-) diastereoisomers of methionine sulfoxide.</text>
</comment>
<keyword evidence="2 5" id="KW-0479">Metal-binding</keyword>
<comment type="caution">
    <text evidence="7">The sequence shown here is derived from an EMBL/GenBank/DDBJ whole genome shotgun (WGS) entry which is preliminary data.</text>
</comment>
<evidence type="ECO:0000256" key="5">
    <source>
        <dbReference type="HAMAP-Rule" id="MF_01206"/>
    </source>
</evidence>
<dbReference type="EMBL" id="QGGU01000015">
    <property type="protein sequence ID" value="PWK44454.1"/>
    <property type="molecule type" value="Genomic_DNA"/>
</dbReference>
<dbReference type="NCBIfam" id="NF003767">
    <property type="entry name" value="PRK05363.1"/>
    <property type="match status" value="1"/>
</dbReference>
<feature type="binding site" evidence="5">
    <location>
        <position position="163"/>
    </location>
    <ligand>
        <name>Mo-molybdopterin</name>
        <dbReference type="ChEBI" id="CHEBI:71302"/>
    </ligand>
</feature>
<protein>
    <recommendedName>
        <fullName evidence="5">Protein-methionine-sulfoxide reductase catalytic subunit MsrP</fullName>
        <ecNumber evidence="5">1.8.5.-</ecNumber>
    </recommendedName>
</protein>
<dbReference type="GO" id="GO:0046872">
    <property type="term" value="F:metal ion binding"/>
    <property type="evidence" value="ECO:0007669"/>
    <property type="project" value="UniProtKB-KW"/>
</dbReference>
<evidence type="ECO:0000313" key="8">
    <source>
        <dbReference type="Proteomes" id="UP000245790"/>
    </source>
</evidence>
<evidence type="ECO:0000259" key="6">
    <source>
        <dbReference type="Pfam" id="PF00174"/>
    </source>
</evidence>
<dbReference type="Pfam" id="PF00174">
    <property type="entry name" value="Oxidored_molyb"/>
    <property type="match status" value="1"/>
</dbReference>
<keyword evidence="1 5" id="KW-0500">Molybdenum</keyword>
<dbReference type="InterPro" id="IPR036374">
    <property type="entry name" value="OxRdtase_Mopterin-bd_sf"/>
</dbReference>
<comment type="similarity">
    <text evidence="5">Belongs to the MsrP family.</text>
</comment>
<reference evidence="7 8" key="1">
    <citation type="submission" date="2018-05" db="EMBL/GenBank/DDBJ databases">
        <title>Genomic Encyclopedia of Type Strains, Phase IV (KMG-IV): sequencing the most valuable type-strain genomes for metagenomic binning, comparative biology and taxonomic classification.</title>
        <authorList>
            <person name="Goeker M."/>
        </authorList>
    </citation>
    <scope>NUCLEOTIDE SEQUENCE [LARGE SCALE GENOMIC DNA]</scope>
    <source>
        <strain evidence="7 8">DSM 25350</strain>
    </source>
</reference>
<evidence type="ECO:0000256" key="2">
    <source>
        <dbReference type="ARBA" id="ARBA00022723"/>
    </source>
</evidence>
<dbReference type="GO" id="GO:0043546">
    <property type="term" value="F:molybdopterin cofactor binding"/>
    <property type="evidence" value="ECO:0007669"/>
    <property type="project" value="UniProtKB-UniRule"/>
</dbReference>
<feature type="binding site" evidence="5">
    <location>
        <position position="128"/>
    </location>
    <ligand>
        <name>Mo-molybdopterin</name>
        <dbReference type="ChEBI" id="CHEBI:71302"/>
    </ligand>
    <ligandPart>
        <name>Mo</name>
        <dbReference type="ChEBI" id="CHEBI:28685"/>
    </ligandPart>
</feature>
<feature type="binding site" evidence="5">
    <location>
        <position position="70"/>
    </location>
    <ligand>
        <name>Mo-molybdopterin</name>
        <dbReference type="ChEBI" id="CHEBI:71302"/>
    </ligand>
</feature>
<dbReference type="GO" id="GO:0016672">
    <property type="term" value="F:oxidoreductase activity, acting on a sulfur group of donors, quinone or similar compound as acceptor"/>
    <property type="evidence" value="ECO:0007669"/>
    <property type="project" value="UniProtKB-UniRule"/>
</dbReference>
<sequence>MIIKNSRTTPDYNRPEHEVIDESTYWNRRQFIGGLTVAAASPYIAAGKTASGHYSTDEKLTSEYTVTHYNNFYEFSLSKDGPAKLAKDFQPLPWHVTIEGEVEKPGRYSFEDILKWATLEERIYRLRCVEAWSMVVPWKGFELNQLIKQVKPTSKAKYIEFETLYDPERMPGQKRGALGFFSLSWPYKEGLRMDEAMHPLTLLTTGVFGKTLPAQNGAPLRLIIPWKYGFKSIKSIVKIRFVEKQPLNTWQQSAPSEYGFYANVNPEVDHPRWSQATERRLIDESLFGTKRIDTELFNGYGKHVAHLYKGMNLRKNF</sequence>
<evidence type="ECO:0000256" key="1">
    <source>
        <dbReference type="ARBA" id="ARBA00022505"/>
    </source>
</evidence>